<evidence type="ECO:0000256" key="17">
    <source>
        <dbReference type="SAM" id="Coils"/>
    </source>
</evidence>
<keyword evidence="10" id="KW-0547">Nucleotide-binding</keyword>
<keyword evidence="12" id="KW-0067">ATP-binding</keyword>
<dbReference type="GO" id="GO:0005524">
    <property type="term" value="F:ATP binding"/>
    <property type="evidence" value="ECO:0007669"/>
    <property type="project" value="UniProtKB-KW"/>
</dbReference>
<comment type="similarity">
    <text evidence="3">Belongs to the CpsD/CapB family.</text>
</comment>
<evidence type="ECO:0000256" key="8">
    <source>
        <dbReference type="ARBA" id="ARBA00022679"/>
    </source>
</evidence>
<evidence type="ECO:0000256" key="18">
    <source>
        <dbReference type="SAM" id="Phobius"/>
    </source>
</evidence>
<keyword evidence="17" id="KW-0175">Coiled coil</keyword>
<evidence type="ECO:0000256" key="6">
    <source>
        <dbReference type="ARBA" id="ARBA00022475"/>
    </source>
</evidence>
<dbReference type="GO" id="GO:0004715">
    <property type="term" value="F:non-membrane spanning protein tyrosine kinase activity"/>
    <property type="evidence" value="ECO:0007669"/>
    <property type="project" value="UniProtKB-EC"/>
</dbReference>
<dbReference type="HOGENOM" id="CLU_009912_2_2_3"/>
<sequence>MSNFTGMSNGQTPENLSLNNSYTASRENIDVNLYNYLQKLRRRWKPALAVFLLTVGSVAALSTLLKKSYQAEGKLLFKQNNTASLTKVGQGIGELKPLLNDQSPLKTEIERMKTEPILVQTIEKLKLKDEEGKALKPEALNKKLKIEIVSGTDVISLRYQDQDPYTAADVINTLMKLYLDEQVKSTQAETANADGFISNQLPQIEQKLSQAESDLRRFKEANRVVNLAKEKETLVVELANLNQQIANVAAQFQGTQAQTATLNQQLGLNLNQALAANQLGGTPVVESIFKDLADVETELAQQRQRFRDNHPMVQSLLEKRQDLNQKLEGLITETVGSNTKISEGLLRSDGNKENPLEKYISLEIDRISQQRQLASLSQSQQAYLQRAKQLPQIEQQQQDLLRQVEAAEKVYQNLLDSQQELKLLQNQTTGNAQIIELAQLPEKGSSGRLALMVLGLILGLLLSNLSVLLLEMQDRSLKTIPEIKQRFPYKVLGLIPQYTDDEPNGIVVQREPDSFNSEIYRMIQANLKILNQDNPPQVVLVTSSVPGEGKSTIAANLATAIAQLGRRVLLIDGDLRRANQHHLWNMSNHLGLKDVLTHKTSLHEVVARPIERLDLLTVGVVPPNPLALLDSIEMNELIAQAKKDYDFVLIDAPPLPITADVLTLSKLVDGLLFVSRPGVVEQESAAFAQEILVTINKRVLGMVINGVKPSEFERYSYHAKYAKGYFSSKKLPSNSDRTEVAPV</sequence>
<keyword evidence="8 22" id="KW-0808">Transferase</keyword>
<dbReference type="Proteomes" id="UP000010473">
    <property type="component" value="Chromosome"/>
</dbReference>
<proteinExistence type="inferred from homology"/>
<dbReference type="InterPro" id="IPR027417">
    <property type="entry name" value="P-loop_NTPase"/>
</dbReference>
<dbReference type="InterPro" id="IPR050445">
    <property type="entry name" value="Bact_polysacc_biosynth/exp"/>
</dbReference>
<feature type="coiled-coil region" evidence="17">
    <location>
        <begin position="285"/>
        <end position="333"/>
    </location>
</feature>
<evidence type="ECO:0000313" key="22">
    <source>
        <dbReference type="EMBL" id="AFZ37215.1"/>
    </source>
</evidence>
<feature type="domain" description="Tyrosine-protein kinase G-rich" evidence="21">
    <location>
        <begin position="394"/>
        <end position="470"/>
    </location>
</feature>
<evidence type="ECO:0000259" key="19">
    <source>
        <dbReference type="Pfam" id="PF02706"/>
    </source>
</evidence>
<protein>
    <recommendedName>
        <fullName evidence="5">non-specific protein-tyrosine kinase</fullName>
        <ecNumber evidence="5">2.7.10.2</ecNumber>
    </recommendedName>
</protein>
<evidence type="ECO:0000313" key="23">
    <source>
        <dbReference type="Proteomes" id="UP000010473"/>
    </source>
</evidence>
<evidence type="ECO:0000256" key="16">
    <source>
        <dbReference type="ARBA" id="ARBA00051245"/>
    </source>
</evidence>
<evidence type="ECO:0000256" key="11">
    <source>
        <dbReference type="ARBA" id="ARBA00022777"/>
    </source>
</evidence>
<dbReference type="EMBL" id="CP003653">
    <property type="protein sequence ID" value="AFZ37215.1"/>
    <property type="molecule type" value="Genomic_DNA"/>
</dbReference>
<dbReference type="STRING" id="111780.Sta7437_3719"/>
<evidence type="ECO:0000256" key="12">
    <source>
        <dbReference type="ARBA" id="ARBA00022840"/>
    </source>
</evidence>
<dbReference type="Gene3D" id="3.40.50.300">
    <property type="entry name" value="P-loop containing nucleotide triphosphate hydrolases"/>
    <property type="match status" value="1"/>
</dbReference>
<comment type="similarity">
    <text evidence="2">Belongs to the CpsC/CapA family.</text>
</comment>
<dbReference type="Pfam" id="PF02706">
    <property type="entry name" value="Wzz"/>
    <property type="match status" value="1"/>
</dbReference>
<evidence type="ECO:0000256" key="10">
    <source>
        <dbReference type="ARBA" id="ARBA00022741"/>
    </source>
</evidence>
<keyword evidence="6" id="KW-1003">Cell membrane</keyword>
<evidence type="ECO:0000256" key="9">
    <source>
        <dbReference type="ARBA" id="ARBA00022692"/>
    </source>
</evidence>
<dbReference type="AlphaFoldDB" id="K9XX88"/>
<dbReference type="Pfam" id="PF13807">
    <property type="entry name" value="GNVR"/>
    <property type="match status" value="1"/>
</dbReference>
<feature type="domain" description="AAA" evidence="20">
    <location>
        <begin position="546"/>
        <end position="655"/>
    </location>
</feature>
<feature type="domain" description="Polysaccharide chain length determinant N-terminal" evidence="19">
    <location>
        <begin position="30"/>
        <end position="125"/>
    </location>
</feature>
<keyword evidence="23" id="KW-1185">Reference proteome</keyword>
<dbReference type="PANTHER" id="PTHR32309:SF13">
    <property type="entry name" value="FERRIC ENTEROBACTIN TRANSPORT PROTEIN FEPE"/>
    <property type="match status" value="1"/>
</dbReference>
<dbReference type="EC" id="2.7.10.2" evidence="5"/>
<name>K9XX88_STAC7</name>
<evidence type="ECO:0000256" key="4">
    <source>
        <dbReference type="ARBA" id="ARBA00008883"/>
    </source>
</evidence>
<evidence type="ECO:0000256" key="7">
    <source>
        <dbReference type="ARBA" id="ARBA00022519"/>
    </source>
</evidence>
<dbReference type="SUPFAM" id="SSF52540">
    <property type="entry name" value="P-loop containing nucleoside triphosphate hydrolases"/>
    <property type="match status" value="1"/>
</dbReference>
<feature type="coiled-coil region" evidence="17">
    <location>
        <begin position="390"/>
        <end position="427"/>
    </location>
</feature>
<keyword evidence="13 18" id="KW-1133">Transmembrane helix</keyword>
<evidence type="ECO:0000256" key="14">
    <source>
        <dbReference type="ARBA" id="ARBA00023136"/>
    </source>
</evidence>
<feature type="transmembrane region" description="Helical" evidence="18">
    <location>
        <begin position="47"/>
        <end position="65"/>
    </location>
</feature>
<keyword evidence="14 18" id="KW-0472">Membrane</keyword>
<comment type="subcellular location">
    <subcellularLocation>
        <location evidence="1">Cell inner membrane</location>
        <topology evidence="1">Multi-pass membrane protein</topology>
    </subcellularLocation>
</comment>
<keyword evidence="7" id="KW-0997">Cell inner membrane</keyword>
<dbReference type="GO" id="GO:0005886">
    <property type="term" value="C:plasma membrane"/>
    <property type="evidence" value="ECO:0007669"/>
    <property type="project" value="UniProtKB-SubCell"/>
</dbReference>
<evidence type="ECO:0000256" key="2">
    <source>
        <dbReference type="ARBA" id="ARBA00006683"/>
    </source>
</evidence>
<dbReference type="InterPro" id="IPR003856">
    <property type="entry name" value="LPS_length_determ_N"/>
</dbReference>
<dbReference type="PATRIC" id="fig|111780.3.peg.3849"/>
<evidence type="ECO:0000256" key="1">
    <source>
        <dbReference type="ARBA" id="ARBA00004429"/>
    </source>
</evidence>
<evidence type="ECO:0000256" key="5">
    <source>
        <dbReference type="ARBA" id="ARBA00011903"/>
    </source>
</evidence>
<accession>K9XX88</accession>
<dbReference type="eggNOG" id="COG3206">
    <property type="taxonomic scope" value="Bacteria"/>
</dbReference>
<dbReference type="CDD" id="cd05387">
    <property type="entry name" value="BY-kinase"/>
    <property type="match status" value="1"/>
</dbReference>
<dbReference type="NCBIfam" id="TIGR01007">
    <property type="entry name" value="eps_fam"/>
    <property type="match status" value="1"/>
</dbReference>
<comment type="similarity">
    <text evidence="4">Belongs to the etk/wzc family.</text>
</comment>
<dbReference type="eggNOG" id="COG0489">
    <property type="taxonomic scope" value="Bacteria"/>
</dbReference>
<dbReference type="PANTHER" id="PTHR32309">
    <property type="entry name" value="TYROSINE-PROTEIN KINASE"/>
    <property type="match status" value="1"/>
</dbReference>
<dbReference type="InterPro" id="IPR032807">
    <property type="entry name" value="GNVR"/>
</dbReference>
<dbReference type="RefSeq" id="WP_015194876.1">
    <property type="nucleotide sequence ID" value="NC_019748.1"/>
</dbReference>
<dbReference type="InterPro" id="IPR025669">
    <property type="entry name" value="AAA_dom"/>
</dbReference>
<keyword evidence="15" id="KW-0829">Tyrosine-protein kinase</keyword>
<dbReference type="KEGG" id="scs:Sta7437_3719"/>
<comment type="catalytic activity">
    <reaction evidence="16">
        <text>L-tyrosyl-[protein] + ATP = O-phospho-L-tyrosyl-[protein] + ADP + H(+)</text>
        <dbReference type="Rhea" id="RHEA:10596"/>
        <dbReference type="Rhea" id="RHEA-COMP:10136"/>
        <dbReference type="Rhea" id="RHEA-COMP:20101"/>
        <dbReference type="ChEBI" id="CHEBI:15378"/>
        <dbReference type="ChEBI" id="CHEBI:30616"/>
        <dbReference type="ChEBI" id="CHEBI:46858"/>
        <dbReference type="ChEBI" id="CHEBI:61978"/>
        <dbReference type="ChEBI" id="CHEBI:456216"/>
        <dbReference type="EC" id="2.7.10.2"/>
    </reaction>
</comment>
<evidence type="ECO:0000256" key="15">
    <source>
        <dbReference type="ARBA" id="ARBA00023137"/>
    </source>
</evidence>
<gene>
    <name evidence="22" type="ordered locus">Sta7437_3719</name>
</gene>
<reference evidence="23" key="1">
    <citation type="journal article" date="2013" name="Proc. Natl. Acad. Sci. U.S.A.">
        <title>Improving the coverage of the cyanobacterial phylum using diversity-driven genome sequencing.</title>
        <authorList>
            <person name="Shih P.M."/>
            <person name="Wu D."/>
            <person name="Latifi A."/>
            <person name="Axen S.D."/>
            <person name="Fewer D.P."/>
            <person name="Talla E."/>
            <person name="Calteau A."/>
            <person name="Cai F."/>
            <person name="Tandeau de Marsac N."/>
            <person name="Rippka R."/>
            <person name="Herdman M."/>
            <person name="Sivonen K."/>
            <person name="Coursin T."/>
            <person name="Laurent T."/>
            <person name="Goodwin L."/>
            <person name="Nolan M."/>
            <person name="Davenport K.W."/>
            <person name="Han C.S."/>
            <person name="Rubin E.M."/>
            <person name="Eisen J.A."/>
            <person name="Woyke T."/>
            <person name="Gugger M."/>
            <person name="Kerfeld C.A."/>
        </authorList>
    </citation>
    <scope>NUCLEOTIDE SEQUENCE [LARGE SCALE GENOMIC DNA]</scope>
    <source>
        <strain evidence="23">ATCC 29371 / PCC 7437</strain>
    </source>
</reference>
<keyword evidence="9 18" id="KW-0812">Transmembrane</keyword>
<evidence type="ECO:0000259" key="21">
    <source>
        <dbReference type="Pfam" id="PF13807"/>
    </source>
</evidence>
<keyword evidence="11" id="KW-0418">Kinase</keyword>
<evidence type="ECO:0000256" key="13">
    <source>
        <dbReference type="ARBA" id="ARBA00022989"/>
    </source>
</evidence>
<dbReference type="InterPro" id="IPR005702">
    <property type="entry name" value="Wzc-like_C"/>
</dbReference>
<dbReference type="Pfam" id="PF13614">
    <property type="entry name" value="AAA_31"/>
    <property type="match status" value="1"/>
</dbReference>
<evidence type="ECO:0000256" key="3">
    <source>
        <dbReference type="ARBA" id="ARBA00007316"/>
    </source>
</evidence>
<feature type="coiled-coil region" evidence="17">
    <location>
        <begin position="201"/>
        <end position="258"/>
    </location>
</feature>
<organism evidence="22 23">
    <name type="scientific">Stanieria cyanosphaera (strain ATCC 29371 / PCC 7437)</name>
    <dbReference type="NCBI Taxonomy" id="111780"/>
    <lineage>
        <taxon>Bacteria</taxon>
        <taxon>Bacillati</taxon>
        <taxon>Cyanobacteriota</taxon>
        <taxon>Cyanophyceae</taxon>
        <taxon>Pleurocapsales</taxon>
        <taxon>Dermocarpellaceae</taxon>
        <taxon>Stanieria</taxon>
    </lineage>
</organism>
<evidence type="ECO:0000259" key="20">
    <source>
        <dbReference type="Pfam" id="PF13614"/>
    </source>
</evidence>